<evidence type="ECO:0000256" key="1">
    <source>
        <dbReference type="SAM" id="MobiDB-lite"/>
    </source>
</evidence>
<reference evidence="2" key="1">
    <citation type="submission" date="2014-05" db="EMBL/GenBank/DDBJ databases">
        <title>The transcriptome of the halophilic microalga Tetraselmis sp. GSL018 isolated from the Great Salt Lake, Utah.</title>
        <authorList>
            <person name="Jinkerson R.E."/>
            <person name="D'Adamo S."/>
            <person name="Posewitz M.C."/>
        </authorList>
    </citation>
    <scope>NUCLEOTIDE SEQUENCE</scope>
    <source>
        <strain evidence="2">GSL018</strain>
    </source>
</reference>
<feature type="non-terminal residue" evidence="2">
    <location>
        <position position="82"/>
    </location>
</feature>
<feature type="compositionally biased region" description="Low complexity" evidence="1">
    <location>
        <begin position="34"/>
        <end position="45"/>
    </location>
</feature>
<feature type="region of interest" description="Disordered" evidence="1">
    <location>
        <begin position="1"/>
        <end position="82"/>
    </location>
</feature>
<sequence>PPPSRTPKHAHHGPPHAVAPPQVRTRDPAWLAARSSPSRSRSRSPIEFHPSSRGRREEQGRAWGAGGEGGLHLLHRDDRIGD</sequence>
<gene>
    <name evidence="2" type="ORF">TSPGSL018_26182</name>
</gene>
<name>A0A061QLA1_9CHLO</name>
<dbReference type="AlphaFoldDB" id="A0A061QLA1"/>
<organism evidence="2">
    <name type="scientific">Tetraselmis sp. GSL018</name>
    <dbReference type="NCBI Taxonomy" id="582737"/>
    <lineage>
        <taxon>Eukaryota</taxon>
        <taxon>Viridiplantae</taxon>
        <taxon>Chlorophyta</taxon>
        <taxon>core chlorophytes</taxon>
        <taxon>Chlorodendrophyceae</taxon>
        <taxon>Chlorodendrales</taxon>
        <taxon>Chlorodendraceae</taxon>
        <taxon>Tetraselmis</taxon>
    </lineage>
</organism>
<proteinExistence type="predicted"/>
<evidence type="ECO:0000313" key="2">
    <source>
        <dbReference type="EMBL" id="JAC61457.1"/>
    </source>
</evidence>
<accession>A0A061QLA1</accession>
<feature type="compositionally biased region" description="Basic residues" evidence="1">
    <location>
        <begin position="1"/>
        <end position="14"/>
    </location>
</feature>
<dbReference type="EMBL" id="GBEZ01025660">
    <property type="protein sequence ID" value="JAC61457.1"/>
    <property type="molecule type" value="Transcribed_RNA"/>
</dbReference>
<feature type="non-terminal residue" evidence="2">
    <location>
        <position position="1"/>
    </location>
</feature>
<protein>
    <submittedName>
        <fullName evidence="2">Uncharacterized protein</fullName>
    </submittedName>
</protein>